<keyword evidence="3" id="KW-0646">Protease inhibitor</keyword>
<evidence type="ECO:0000256" key="3">
    <source>
        <dbReference type="ARBA" id="ARBA00022690"/>
    </source>
</evidence>
<dbReference type="InterPro" id="IPR036880">
    <property type="entry name" value="Kunitz_BPTI_sf"/>
</dbReference>
<evidence type="ECO:0000256" key="7">
    <source>
        <dbReference type="ARBA" id="ARBA00034146"/>
    </source>
</evidence>
<dbReference type="Proteomes" id="UP000271087">
    <property type="component" value="Unassembled WGS sequence"/>
</dbReference>
<dbReference type="InterPro" id="IPR002223">
    <property type="entry name" value="Kunitz_BPTI"/>
</dbReference>
<evidence type="ECO:0000256" key="1">
    <source>
        <dbReference type="ARBA" id="ARBA00004613"/>
    </source>
</evidence>
<dbReference type="AlphaFoldDB" id="A0A3P7M3S9"/>
<name>A0A3P7M3S9_ONCOC</name>
<sequence>ECFEPLDHGRWCQSISNRFYYNSDTNTCRNFHYTGCGKSRNIFMTQQECVEKCINQVNSLSSVPLLDVNSSEQINYQDIESIRKQVLRVDQILMSDTVSYLKIDDQWLEYGKCIGYRYNITGKRTRLTSYLCSMKSDGTCNAQILSTTNGDEKCRMIKAWLKGINLYSWYFTVDQRPNPIVKQASNETIATLIILSPNNCHSIC</sequence>
<organism evidence="9 10">
    <name type="scientific">Onchocerca ochengi</name>
    <name type="common">Filarial nematode worm</name>
    <dbReference type="NCBI Taxonomy" id="42157"/>
    <lineage>
        <taxon>Eukaryota</taxon>
        <taxon>Metazoa</taxon>
        <taxon>Ecdysozoa</taxon>
        <taxon>Nematoda</taxon>
        <taxon>Chromadorea</taxon>
        <taxon>Rhabditida</taxon>
        <taxon>Spirurina</taxon>
        <taxon>Spiruromorpha</taxon>
        <taxon>Filarioidea</taxon>
        <taxon>Onchocercidae</taxon>
        <taxon>Onchocerca</taxon>
    </lineage>
</organism>
<dbReference type="Pfam" id="PF00014">
    <property type="entry name" value="Kunitz_BPTI"/>
    <property type="match status" value="1"/>
</dbReference>
<evidence type="ECO:0000313" key="9">
    <source>
        <dbReference type="EMBL" id="VDM94268.1"/>
    </source>
</evidence>
<dbReference type="PANTHER" id="PTHR10083">
    <property type="entry name" value="KUNITZ-TYPE PROTEASE INHIBITOR-RELATED"/>
    <property type="match status" value="1"/>
</dbReference>
<evidence type="ECO:0000313" key="10">
    <source>
        <dbReference type="Proteomes" id="UP000271087"/>
    </source>
</evidence>
<keyword evidence="6" id="KW-1199">Hemostasis impairing toxin</keyword>
<evidence type="ECO:0000256" key="5">
    <source>
        <dbReference type="ARBA" id="ARBA00023157"/>
    </source>
</evidence>
<keyword evidence="5" id="KW-1015">Disulfide bond</keyword>
<evidence type="ECO:0000259" key="8">
    <source>
        <dbReference type="PROSITE" id="PS50279"/>
    </source>
</evidence>
<keyword evidence="2" id="KW-0964">Secreted</keyword>
<accession>A0A3P7M3S9</accession>
<keyword evidence="6" id="KW-0800">Toxin</keyword>
<evidence type="ECO:0000256" key="6">
    <source>
        <dbReference type="ARBA" id="ARBA00023240"/>
    </source>
</evidence>
<keyword evidence="4" id="KW-0722">Serine protease inhibitor</keyword>
<feature type="domain" description="BPTI/Kunitz inhibitor" evidence="8">
    <location>
        <begin position="2"/>
        <end position="53"/>
    </location>
</feature>
<dbReference type="PANTHER" id="PTHR10083:SF376">
    <property type="entry name" value="SERINE PEPTIDASE INHIBITOR, KUNITZ TYPE, 3"/>
    <property type="match status" value="1"/>
</dbReference>
<dbReference type="PROSITE" id="PS00280">
    <property type="entry name" value="BPTI_KUNITZ_1"/>
    <property type="match status" value="1"/>
</dbReference>
<dbReference type="GO" id="GO:0005615">
    <property type="term" value="C:extracellular space"/>
    <property type="evidence" value="ECO:0007669"/>
    <property type="project" value="TreeGrafter"/>
</dbReference>
<protein>
    <recommendedName>
        <fullName evidence="8">BPTI/Kunitz inhibitor domain-containing protein</fullName>
    </recommendedName>
</protein>
<dbReference type="GO" id="GO:0004867">
    <property type="term" value="F:serine-type endopeptidase inhibitor activity"/>
    <property type="evidence" value="ECO:0007669"/>
    <property type="project" value="UniProtKB-KW"/>
</dbReference>
<dbReference type="OrthoDB" id="5868109at2759"/>
<dbReference type="EMBL" id="UYRW01006154">
    <property type="protein sequence ID" value="VDM94268.1"/>
    <property type="molecule type" value="Genomic_DNA"/>
</dbReference>
<dbReference type="Gene3D" id="4.10.410.10">
    <property type="entry name" value="Pancreatic trypsin inhibitor Kunitz domain"/>
    <property type="match status" value="1"/>
</dbReference>
<reference evidence="9 10" key="1">
    <citation type="submission" date="2018-08" db="EMBL/GenBank/DDBJ databases">
        <authorList>
            <person name="Laetsch R D."/>
            <person name="Stevens L."/>
            <person name="Kumar S."/>
            <person name="Blaxter L. M."/>
        </authorList>
    </citation>
    <scope>NUCLEOTIDE SEQUENCE [LARGE SCALE GENOMIC DNA]</scope>
</reference>
<dbReference type="CDD" id="cd00109">
    <property type="entry name" value="Kunitz-type"/>
    <property type="match status" value="1"/>
</dbReference>
<dbReference type="SMART" id="SM00131">
    <property type="entry name" value="KU"/>
    <property type="match status" value="1"/>
</dbReference>
<dbReference type="InterPro" id="IPR020901">
    <property type="entry name" value="Prtase_inh_Kunz-CS"/>
</dbReference>
<comment type="subcellular location">
    <subcellularLocation>
        <location evidence="1">Secreted</location>
    </subcellularLocation>
</comment>
<dbReference type="InterPro" id="IPR050098">
    <property type="entry name" value="TFPI/VKTCI-like"/>
</dbReference>
<evidence type="ECO:0000256" key="4">
    <source>
        <dbReference type="ARBA" id="ARBA00022900"/>
    </source>
</evidence>
<feature type="non-terminal residue" evidence="9">
    <location>
        <position position="1"/>
    </location>
</feature>
<dbReference type="PROSITE" id="PS50279">
    <property type="entry name" value="BPTI_KUNITZ_2"/>
    <property type="match status" value="1"/>
</dbReference>
<proteinExistence type="predicted"/>
<gene>
    <name evidence="9" type="ORF">NOO_LOCUS10541</name>
</gene>
<keyword evidence="10" id="KW-1185">Reference proteome</keyword>
<dbReference type="SUPFAM" id="SSF57362">
    <property type="entry name" value="BPTI-like"/>
    <property type="match status" value="1"/>
</dbReference>
<evidence type="ECO:0000256" key="2">
    <source>
        <dbReference type="ARBA" id="ARBA00022525"/>
    </source>
</evidence>
<keyword evidence="7" id="KW-1203">Blood coagulation cascade inhibiting toxin</keyword>